<protein>
    <submittedName>
        <fullName evidence="3">3-oxoacyl-[acyl-carrier protein] reductase</fullName>
        <ecNumber evidence="3">1.1.1.100</ecNumber>
    </submittedName>
</protein>
<evidence type="ECO:0000313" key="3">
    <source>
        <dbReference type="EMBL" id="CAA9543942.1"/>
    </source>
</evidence>
<dbReference type="GO" id="GO:0048038">
    <property type="term" value="F:quinone binding"/>
    <property type="evidence" value="ECO:0007669"/>
    <property type="project" value="TreeGrafter"/>
</dbReference>
<dbReference type="EMBL" id="CADCWG010000068">
    <property type="protein sequence ID" value="CAA9543942.1"/>
    <property type="molecule type" value="Genomic_DNA"/>
</dbReference>
<sequence length="248" mass="25430">MAIVTGAARGLGFGIARRLSADGARVVLADVDPSVRSAAETLGGEASGAVCDVADSAAVDRLVAETVAHHGRLDLMVANAGIGGGAPLAETSDEAFRRVIAVNLEGVFFSVRAAARAMIPRRSGVIVTVGSIFGHDTPVRSGAYGASKAGVVALTHALARELGPSGIRVNCVSPGQMATELHWAALRRRAEAEGLSFESVRDRARAAVPLGRHGEPEDVAALVSFLASPDASYITGQTINVDGGFQPR</sequence>
<evidence type="ECO:0000256" key="2">
    <source>
        <dbReference type="ARBA" id="ARBA00023002"/>
    </source>
</evidence>
<dbReference type="PANTHER" id="PTHR42760">
    <property type="entry name" value="SHORT-CHAIN DEHYDROGENASES/REDUCTASES FAMILY MEMBER"/>
    <property type="match status" value="1"/>
</dbReference>
<dbReference type="PRINTS" id="PR00081">
    <property type="entry name" value="GDHRDH"/>
</dbReference>
<dbReference type="GO" id="GO:0004316">
    <property type="term" value="F:3-oxoacyl-[acyl-carrier-protein] reductase (NADPH) activity"/>
    <property type="evidence" value="ECO:0007669"/>
    <property type="project" value="UniProtKB-EC"/>
</dbReference>
<dbReference type="EC" id="1.1.1.100" evidence="3"/>
<proteinExistence type="inferred from homology"/>
<keyword evidence="2 3" id="KW-0560">Oxidoreductase</keyword>
<name>A0A6J4U8P7_9BACT</name>
<comment type="similarity">
    <text evidence="1">Belongs to the short-chain dehydrogenases/reductases (SDR) family.</text>
</comment>
<evidence type="ECO:0000256" key="1">
    <source>
        <dbReference type="ARBA" id="ARBA00006484"/>
    </source>
</evidence>
<dbReference type="Gene3D" id="3.40.50.720">
    <property type="entry name" value="NAD(P)-binding Rossmann-like Domain"/>
    <property type="match status" value="1"/>
</dbReference>
<dbReference type="AlphaFoldDB" id="A0A6J4U8P7"/>
<organism evidence="3">
    <name type="scientific">uncultured Thermomicrobiales bacterium</name>
    <dbReference type="NCBI Taxonomy" id="1645740"/>
    <lineage>
        <taxon>Bacteria</taxon>
        <taxon>Pseudomonadati</taxon>
        <taxon>Thermomicrobiota</taxon>
        <taxon>Thermomicrobia</taxon>
        <taxon>Thermomicrobiales</taxon>
        <taxon>environmental samples</taxon>
    </lineage>
</organism>
<dbReference type="FunFam" id="3.40.50.720:FF:000084">
    <property type="entry name" value="Short-chain dehydrogenase reductase"/>
    <property type="match status" value="1"/>
</dbReference>
<dbReference type="GO" id="GO:0006633">
    <property type="term" value="P:fatty acid biosynthetic process"/>
    <property type="evidence" value="ECO:0007669"/>
    <property type="project" value="TreeGrafter"/>
</dbReference>
<reference evidence="3" key="1">
    <citation type="submission" date="2020-02" db="EMBL/GenBank/DDBJ databases">
        <authorList>
            <person name="Meier V. D."/>
        </authorList>
    </citation>
    <scope>NUCLEOTIDE SEQUENCE</scope>
    <source>
        <strain evidence="3">AVDCRST_MAG49</strain>
    </source>
</reference>
<dbReference type="InterPro" id="IPR036291">
    <property type="entry name" value="NAD(P)-bd_dom_sf"/>
</dbReference>
<accession>A0A6J4U8P7</accession>
<dbReference type="SUPFAM" id="SSF51735">
    <property type="entry name" value="NAD(P)-binding Rossmann-fold domains"/>
    <property type="match status" value="1"/>
</dbReference>
<dbReference type="InterPro" id="IPR002347">
    <property type="entry name" value="SDR_fam"/>
</dbReference>
<dbReference type="NCBIfam" id="NF005559">
    <property type="entry name" value="PRK07231.1"/>
    <property type="match status" value="1"/>
</dbReference>
<dbReference type="InterPro" id="IPR020904">
    <property type="entry name" value="Sc_DH/Rdtase_CS"/>
</dbReference>
<dbReference type="PANTHER" id="PTHR42760:SF133">
    <property type="entry name" value="3-OXOACYL-[ACYL-CARRIER-PROTEIN] REDUCTASE"/>
    <property type="match status" value="1"/>
</dbReference>
<gene>
    <name evidence="3" type="ORF">AVDCRST_MAG49-1248</name>
</gene>
<dbReference type="PROSITE" id="PS00061">
    <property type="entry name" value="ADH_SHORT"/>
    <property type="match status" value="1"/>
</dbReference>
<dbReference type="Pfam" id="PF13561">
    <property type="entry name" value="adh_short_C2"/>
    <property type="match status" value="1"/>
</dbReference>
<dbReference type="PRINTS" id="PR00080">
    <property type="entry name" value="SDRFAMILY"/>
</dbReference>